<dbReference type="GO" id="GO:0046872">
    <property type="term" value="F:metal ion binding"/>
    <property type="evidence" value="ECO:0007669"/>
    <property type="project" value="UniProtKB-KW"/>
</dbReference>
<name>A0AAV8DS33_9POAL</name>
<dbReference type="AlphaFoldDB" id="A0AAV8DS33"/>
<dbReference type="Pfam" id="PF08282">
    <property type="entry name" value="Hydrolase_3"/>
    <property type="match status" value="1"/>
</dbReference>
<dbReference type="PANTHER" id="PTHR46986:SF2">
    <property type="entry name" value="OS02G0227000 PROTEIN"/>
    <property type="match status" value="1"/>
</dbReference>
<comment type="caution">
    <text evidence="8">The sequence shown here is derived from an EMBL/GenBank/DDBJ whole genome shotgun (WGS) entry which is preliminary data.</text>
</comment>
<dbReference type="GO" id="GO:0004519">
    <property type="term" value="F:endonuclease activity"/>
    <property type="evidence" value="ECO:0007669"/>
    <property type="project" value="UniProtKB-KW"/>
</dbReference>
<accession>A0AAV8DS33</accession>
<dbReference type="SUPFAM" id="SSF56784">
    <property type="entry name" value="HAD-like"/>
    <property type="match status" value="1"/>
</dbReference>
<keyword evidence="5" id="KW-0255">Endonuclease</keyword>
<keyword evidence="7" id="KW-0862">Zinc</keyword>
<evidence type="ECO:0000256" key="5">
    <source>
        <dbReference type="ARBA" id="ARBA00022759"/>
    </source>
</evidence>
<dbReference type="HAMAP" id="MF_00009">
    <property type="entry name" value="Endoribonucl_YbeY"/>
    <property type="match status" value="1"/>
</dbReference>
<comment type="similarity">
    <text evidence="2">Belongs to the endoribonuclease YbeY family.</text>
</comment>
<keyword evidence="9" id="KW-1185">Reference proteome</keyword>
<dbReference type="Proteomes" id="UP001140206">
    <property type="component" value="Chromosome 3"/>
</dbReference>
<dbReference type="InterPro" id="IPR020549">
    <property type="entry name" value="YbeY_CS"/>
</dbReference>
<keyword evidence="4" id="KW-0479">Metal-binding</keyword>
<organism evidence="8 9">
    <name type="scientific">Rhynchospora pubera</name>
    <dbReference type="NCBI Taxonomy" id="906938"/>
    <lineage>
        <taxon>Eukaryota</taxon>
        <taxon>Viridiplantae</taxon>
        <taxon>Streptophyta</taxon>
        <taxon>Embryophyta</taxon>
        <taxon>Tracheophyta</taxon>
        <taxon>Spermatophyta</taxon>
        <taxon>Magnoliopsida</taxon>
        <taxon>Liliopsida</taxon>
        <taxon>Poales</taxon>
        <taxon>Cyperaceae</taxon>
        <taxon>Cyperoideae</taxon>
        <taxon>Rhynchosporeae</taxon>
        <taxon>Rhynchospora</taxon>
    </lineage>
</organism>
<evidence type="ECO:0000256" key="1">
    <source>
        <dbReference type="ARBA" id="ARBA00001947"/>
    </source>
</evidence>
<proteinExistence type="inferred from homology"/>
<evidence type="ECO:0000256" key="2">
    <source>
        <dbReference type="ARBA" id="ARBA00010875"/>
    </source>
</evidence>
<dbReference type="SUPFAM" id="SSF55486">
    <property type="entry name" value="Metalloproteases ('zincins'), catalytic domain"/>
    <property type="match status" value="1"/>
</dbReference>
<comment type="cofactor">
    <cofactor evidence="1">
        <name>Zn(2+)</name>
        <dbReference type="ChEBI" id="CHEBI:29105"/>
    </cofactor>
</comment>
<reference evidence="8" key="1">
    <citation type="submission" date="2022-08" db="EMBL/GenBank/DDBJ databases">
        <authorList>
            <person name="Marques A."/>
        </authorList>
    </citation>
    <scope>NUCLEOTIDE SEQUENCE</scope>
    <source>
        <strain evidence="8">RhyPub2mFocal</strain>
        <tissue evidence="8">Leaves</tissue>
    </source>
</reference>
<evidence type="ECO:0000313" key="8">
    <source>
        <dbReference type="EMBL" id="KAJ4769914.1"/>
    </source>
</evidence>
<dbReference type="EMBL" id="JAMFTS010000003">
    <property type="protein sequence ID" value="KAJ4769914.1"/>
    <property type="molecule type" value="Genomic_DNA"/>
</dbReference>
<sequence>MARLLRSLLFSPRTPLHFRPTPPSSLQLTPSTLALIPWSCALSSGHPSCSSRDLTSSPRASYATRPILPRRRAALRRKQERRTRKPELDVSICIEEELPDDPQIKSIAETLRKDVPDAMKVAFESLKDPKYQTRDKSIKNVNKFLKIQLSLLLCDDAFIRKLNKEWRDEDSATDVLSWSQHIPGLGIPILLLGDIVISVETAARQAEERGHTLLDEIRILMVHGLLHLLGFDHEISCEAEKEMEIEEERVLSSLGWRGKGLIQSAYDSLQDEDNFSDLSQDIKKATTVKDNKPKLSHILFDIDDKLLDNDGQMLLKSVGTFKEVISREAKIIIITEKSRAAITRAVEIVNLEEYISVSLSPGIFLHGAVVYGMQGREIYRENLDQDICREAFFYSLEHEIPLVAFSIDQCLSLFEHSFLESLHNRHYEPKTKILPSILDLPEDSSIQKLSFLRTAGNSSTLQTHLSEITKGRARIVESHPDVLEVIPLNASKSNGVKILLDHLGINTDEFEIAENWKWLGDRAALR</sequence>
<dbReference type="Gene3D" id="3.30.1240.10">
    <property type="match status" value="1"/>
</dbReference>
<dbReference type="InterPro" id="IPR002036">
    <property type="entry name" value="YbeY"/>
</dbReference>
<keyword evidence="3" id="KW-0540">Nuclease</keyword>
<evidence type="ECO:0000256" key="7">
    <source>
        <dbReference type="ARBA" id="ARBA00022833"/>
    </source>
</evidence>
<evidence type="ECO:0000256" key="4">
    <source>
        <dbReference type="ARBA" id="ARBA00022723"/>
    </source>
</evidence>
<evidence type="ECO:0000256" key="6">
    <source>
        <dbReference type="ARBA" id="ARBA00022801"/>
    </source>
</evidence>
<dbReference type="PANTHER" id="PTHR46986">
    <property type="entry name" value="ENDORIBONUCLEASE YBEY, CHLOROPLASTIC"/>
    <property type="match status" value="1"/>
</dbReference>
<dbReference type="Pfam" id="PF02130">
    <property type="entry name" value="YbeY"/>
    <property type="match status" value="1"/>
</dbReference>
<dbReference type="Gene3D" id="3.40.390.30">
    <property type="entry name" value="Metalloproteases ('zincins'), catalytic domain"/>
    <property type="match status" value="1"/>
</dbReference>
<dbReference type="Gene3D" id="3.40.50.1000">
    <property type="entry name" value="HAD superfamily/HAD-like"/>
    <property type="match status" value="1"/>
</dbReference>
<dbReference type="InterPro" id="IPR036412">
    <property type="entry name" value="HAD-like_sf"/>
</dbReference>
<evidence type="ECO:0000313" key="9">
    <source>
        <dbReference type="Proteomes" id="UP001140206"/>
    </source>
</evidence>
<evidence type="ECO:0000256" key="3">
    <source>
        <dbReference type="ARBA" id="ARBA00022722"/>
    </source>
</evidence>
<dbReference type="GO" id="GO:0006364">
    <property type="term" value="P:rRNA processing"/>
    <property type="evidence" value="ECO:0007669"/>
    <property type="project" value="InterPro"/>
</dbReference>
<dbReference type="InterPro" id="IPR023214">
    <property type="entry name" value="HAD_sf"/>
</dbReference>
<dbReference type="NCBIfam" id="TIGR00043">
    <property type="entry name" value="rRNA maturation RNase YbeY"/>
    <property type="match status" value="1"/>
</dbReference>
<dbReference type="PROSITE" id="PS01306">
    <property type="entry name" value="UPF0054"/>
    <property type="match status" value="1"/>
</dbReference>
<gene>
    <name evidence="8" type="ORF">LUZ62_054171</name>
</gene>
<keyword evidence="6" id="KW-0378">Hydrolase</keyword>
<dbReference type="InterPro" id="IPR023091">
    <property type="entry name" value="MetalPrtase_cat_dom_sf_prd"/>
</dbReference>
<protein>
    <submittedName>
        <fullName evidence="8">Endoribonuclease YbeY</fullName>
    </submittedName>
</protein>
<dbReference type="GO" id="GO:0004222">
    <property type="term" value="F:metalloendopeptidase activity"/>
    <property type="evidence" value="ECO:0007669"/>
    <property type="project" value="InterPro"/>
</dbReference>